<gene>
    <name evidence="1" type="ORF">HCT46_07180</name>
</gene>
<dbReference type="EMBL" id="JAATLK010000003">
    <property type="protein sequence ID" value="NIZ47692.1"/>
    <property type="molecule type" value="Genomic_DNA"/>
</dbReference>
<organism evidence="1 2">
    <name type="scientific">Entomospira nematocerorum</name>
    <dbReference type="NCBI Taxonomy" id="2719987"/>
    <lineage>
        <taxon>Bacteria</taxon>
        <taxon>Pseudomonadati</taxon>
        <taxon>Spirochaetota</taxon>
        <taxon>Spirochaetia</taxon>
        <taxon>Spirochaetales</taxon>
        <taxon>Spirochaetaceae</taxon>
        <taxon>Entomospira</taxon>
    </lineage>
</organism>
<dbReference type="AlphaFoldDB" id="A0A968GD77"/>
<accession>A0A968GD77</accession>
<comment type="caution">
    <text evidence="1">The sequence shown here is derived from an EMBL/GenBank/DDBJ whole genome shotgun (WGS) entry which is preliminary data.</text>
</comment>
<name>A0A968GD77_9SPIO</name>
<dbReference type="RefSeq" id="WP_167704373.1">
    <property type="nucleotide sequence ID" value="NZ_CP118170.1"/>
</dbReference>
<keyword evidence="2" id="KW-1185">Reference proteome</keyword>
<proteinExistence type="predicted"/>
<evidence type="ECO:0000313" key="1">
    <source>
        <dbReference type="EMBL" id="NIZ47692.1"/>
    </source>
</evidence>
<reference evidence="1" key="1">
    <citation type="submission" date="2020-03" db="EMBL/GenBank/DDBJ databases">
        <title>Spirochaetal bacteria isolated from arthropods constitute a novel genus Entomospira genus novum within the order Spirochaetales.</title>
        <authorList>
            <person name="Grana-Miraglia L."/>
            <person name="Sikutova S."/>
            <person name="Fingerle V."/>
            <person name="Sing A."/>
            <person name="Castillo-Ramirez S."/>
            <person name="Margos G."/>
            <person name="Rudolf I."/>
        </authorList>
    </citation>
    <scope>NUCLEOTIDE SEQUENCE</scope>
    <source>
        <strain evidence="1">BR208</strain>
    </source>
</reference>
<sequence length="95" mass="11070">MGKWDKINKTKTLDEFIAEPAEQAKVYLAKEASKKNPVDAAITIGVHLKLQATDLHFLDRELTQDLRASGDARWQGNIYRPELIRYLIEFYKQHR</sequence>
<evidence type="ECO:0000313" key="2">
    <source>
        <dbReference type="Proteomes" id="UP000752013"/>
    </source>
</evidence>
<dbReference type="Proteomes" id="UP000752013">
    <property type="component" value="Unassembled WGS sequence"/>
</dbReference>
<protein>
    <submittedName>
        <fullName evidence="1">Uncharacterized protein</fullName>
    </submittedName>
</protein>